<reference evidence="4" key="1">
    <citation type="journal article" date="2019" name="Int. J. Syst. Evol. Microbiol.">
        <title>The Global Catalogue of Microorganisms (GCM) 10K type strain sequencing project: providing services to taxonomists for standard genome sequencing and annotation.</title>
        <authorList>
            <consortium name="The Broad Institute Genomics Platform"/>
            <consortium name="The Broad Institute Genome Sequencing Center for Infectious Disease"/>
            <person name="Wu L."/>
            <person name="Ma J."/>
        </authorList>
    </citation>
    <scope>NUCLEOTIDE SEQUENCE [LARGE SCALE GENOMIC DNA]</scope>
    <source>
        <strain evidence="4">JCM 17924</strain>
    </source>
</reference>
<dbReference type="Gene3D" id="2.60.120.260">
    <property type="entry name" value="Galactose-binding domain-like"/>
    <property type="match status" value="1"/>
</dbReference>
<comment type="caution">
    <text evidence="3">The sequence shown here is derived from an EMBL/GenBank/DDBJ whole genome shotgun (WGS) entry which is preliminary data.</text>
</comment>
<keyword evidence="4" id="KW-1185">Reference proteome</keyword>
<dbReference type="EMBL" id="BAABHA010000002">
    <property type="protein sequence ID" value="GAA4378188.1"/>
    <property type="molecule type" value="Genomic_DNA"/>
</dbReference>
<dbReference type="Gene3D" id="2.60.40.10">
    <property type="entry name" value="Immunoglobulins"/>
    <property type="match status" value="3"/>
</dbReference>
<dbReference type="InterPro" id="IPR014756">
    <property type="entry name" value="Ig_E-set"/>
</dbReference>
<organism evidence="3 4">
    <name type="scientific">Hymenobacter koreensis</name>
    <dbReference type="NCBI Taxonomy" id="1084523"/>
    <lineage>
        <taxon>Bacteria</taxon>
        <taxon>Pseudomonadati</taxon>
        <taxon>Bacteroidota</taxon>
        <taxon>Cytophagia</taxon>
        <taxon>Cytophagales</taxon>
        <taxon>Hymenobacteraceae</taxon>
        <taxon>Hymenobacter</taxon>
    </lineage>
</organism>
<protein>
    <recommendedName>
        <fullName evidence="2">IPT/TIG domain-containing protein</fullName>
    </recommendedName>
</protein>
<dbReference type="Pfam" id="PF13583">
    <property type="entry name" value="Reprolysin_4"/>
    <property type="match status" value="1"/>
</dbReference>
<sequence length="1568" mass="161228">MSLGAVQASAQQRPAANPWRDEAAARTAVQSGPFANRLAHSRALTLDVAAMRAALAATPRENLSARGTQTGAVLTLPLPDGRTGRFRIVEAPVMEPALAARYPSIRTYTGVGLDDPLATLRCDFTAQGFHAQVLSPVSGSIFIDPVSLTDTQHYISYFKKDLRRSSLSDMTCGFTPTPEQAAQTLPSLANAAQRTGQRTISAQRSTAASGSVLKTYRLAMAATGEYTAARGGTVASALSSIVTSVNRVVGVYEKELAVRMVLVANTDQLIYTNGNTDPYSNTDGSRMLGENQDNVDAIIGTANYDIGHVFSTGGGGVAYLRSVCSNVKAGGVTGSANPTGDPFDIDYVAHEVGHQFGGNHTFNSCGSQRNASTAFEPGSGTTIQAYAGICGATNLQPNSDPYFHSGSFEEMRAFIASTACGSSSATGNTAPVVTVPASGKTIPANTPFKLTAAATDAEGDAVTYSWEQMDLGATATPTATQVANETVPLFRVFNPTTSPTRYFPRLSDILAGTTVLGERLPTVTRTLKFRCTARDQHNSGGTLGVIGGVDYSSFVSLNVTSTAGPFVITAPNTAVSWAGNSTQTVTWNVANTNVAPVSCAVVNIRLSTDGGLTYPTLLAANEANDGTATVVIPNTVTSQARLMVEAADNYFFDLSDANFSITPAPTGLSVTSFTPTSGPVGTTVTVNGAEFTTGTGTLGVTFNGVVGTPTNVTNTSFRVLVPTGATTGALTVTKGSATATGGVFTVTVVATAGSNSPLCAGGTLNLTASGGTSYSWTGPNGFSSTQQNPSIANATTAASGTYTVTVTSGSISAQASTNVTVGATPGTPTIVPVAPSVCAGNPVTLTAFAPTSGSISTSLVNENFNGTATGWTATNTTSGGGPNAAADTQWQPYTASAITLGGNPFSVDGSPYYGAASALGGNGTATRTQLTSPVFSAASYTSLELSFQHRYLYSAVDVVAAVEISTNGGATWVAAPLVDYKTSGADQSGTVTINLDTYAGQSNLRVRWRYESGRGNIWAVDNVRITGSVPAPNTYAWALVSGNGLPATTNSASLTVSPTTTSTYQVTVTNSSGCTGVGIVTVNVTTGPTWTGNVSTSWSEPNNWTGCGVPNATSDARIPAGRMRYPSLPAGTTAQVRTLTIENGGGLVISPTATLQVSGSFIDLNTNAYTAAGTLQMTGTNPQLLGVGGVNNLVLTLAGGSLDLATNLNVSGTLTTTAGLLKTGTYTVVLGSTASLVETDASYVFGKVQTTRTLAPGTTESFGNMGLTLAPVTGSLAPGQTLVIRTTGAELTGVGNSRSIKRYFDVRPATNTGLNVNLTFRYLANELNGIGQNNLMLFRSTTGTAGPWQPQGASSRDAAGFSVTKTGVSAFSVWTLGDGLLPLPIELTAFTAERRGASVQLSWTTAQEKNNAYFAIERSLDGLRFAPVGQVAGQGTSSSRHDYAWTDASLPVATTLYYRLRQVDTDGTATTSPVRSVTLPETTTVLAASVAPNPFDTKLGVAVTAPVAAPVTFVLTDAVGRVLLQHTASMAAGYSELEVPGAASIAPGVYFLRVEQGRSYQVVKVVKN</sequence>
<dbReference type="InterPro" id="IPR002909">
    <property type="entry name" value="IPT_dom"/>
</dbReference>
<feature type="domain" description="IPT/TIG" evidence="2">
    <location>
        <begin position="669"/>
        <end position="742"/>
    </location>
</feature>
<proteinExistence type="predicted"/>
<gene>
    <name evidence="3" type="ORF">GCM10023186_14380</name>
</gene>
<dbReference type="Gene3D" id="3.40.390.10">
    <property type="entry name" value="Collagenase (Catalytic Domain)"/>
    <property type="match status" value="1"/>
</dbReference>
<dbReference type="InterPro" id="IPR024079">
    <property type="entry name" value="MetalloPept_cat_dom_sf"/>
</dbReference>
<name>A0ABP8IX67_9BACT</name>
<evidence type="ECO:0000313" key="4">
    <source>
        <dbReference type="Proteomes" id="UP001500454"/>
    </source>
</evidence>
<dbReference type="SUPFAM" id="SSF81296">
    <property type="entry name" value="E set domains"/>
    <property type="match status" value="1"/>
</dbReference>
<dbReference type="SUPFAM" id="SSF55486">
    <property type="entry name" value="Metalloproteases ('zincins'), catalytic domain"/>
    <property type="match status" value="1"/>
</dbReference>
<evidence type="ECO:0000256" key="1">
    <source>
        <dbReference type="SAM" id="MobiDB-lite"/>
    </source>
</evidence>
<dbReference type="NCBIfam" id="TIGR04183">
    <property type="entry name" value="Por_Secre_tail"/>
    <property type="match status" value="1"/>
</dbReference>
<accession>A0ABP8IX67</accession>
<dbReference type="Pfam" id="PF01833">
    <property type="entry name" value="TIG"/>
    <property type="match status" value="1"/>
</dbReference>
<dbReference type="InterPro" id="IPR026444">
    <property type="entry name" value="Secre_tail"/>
</dbReference>
<dbReference type="Proteomes" id="UP001500454">
    <property type="component" value="Unassembled WGS sequence"/>
</dbReference>
<dbReference type="InterPro" id="IPR013783">
    <property type="entry name" value="Ig-like_fold"/>
</dbReference>
<evidence type="ECO:0000259" key="2">
    <source>
        <dbReference type="Pfam" id="PF01833"/>
    </source>
</evidence>
<feature type="region of interest" description="Disordered" evidence="1">
    <location>
        <begin position="1"/>
        <end position="22"/>
    </location>
</feature>
<evidence type="ECO:0000313" key="3">
    <source>
        <dbReference type="EMBL" id="GAA4378188.1"/>
    </source>
</evidence>